<dbReference type="EMBL" id="BTGU01000096">
    <property type="protein sequence ID" value="GMN60234.1"/>
    <property type="molecule type" value="Genomic_DNA"/>
</dbReference>
<feature type="transmembrane region" description="Helical" evidence="2">
    <location>
        <begin position="74"/>
        <end position="99"/>
    </location>
</feature>
<keyword evidence="4" id="KW-1185">Reference proteome</keyword>
<accession>A0AA88DRL3</accession>
<proteinExistence type="predicted"/>
<organism evidence="3 4">
    <name type="scientific">Ficus carica</name>
    <name type="common">Common fig</name>
    <dbReference type="NCBI Taxonomy" id="3494"/>
    <lineage>
        <taxon>Eukaryota</taxon>
        <taxon>Viridiplantae</taxon>
        <taxon>Streptophyta</taxon>
        <taxon>Embryophyta</taxon>
        <taxon>Tracheophyta</taxon>
        <taxon>Spermatophyta</taxon>
        <taxon>Magnoliopsida</taxon>
        <taxon>eudicotyledons</taxon>
        <taxon>Gunneridae</taxon>
        <taxon>Pentapetalae</taxon>
        <taxon>rosids</taxon>
        <taxon>fabids</taxon>
        <taxon>Rosales</taxon>
        <taxon>Moraceae</taxon>
        <taxon>Ficeae</taxon>
        <taxon>Ficus</taxon>
    </lineage>
</organism>
<feature type="region of interest" description="Disordered" evidence="1">
    <location>
        <begin position="534"/>
        <end position="563"/>
    </location>
</feature>
<keyword evidence="2" id="KW-0472">Membrane</keyword>
<sequence>MSIQSGGGGWRWSRDKDSTVVSRYGTSWQRQHEPTIPFHPKKDLVVVGEVLLGLVPQSPMMICLRFSKERRANWFLRASLTGGYVVFSMGTITPSIIAFRALPVYSGRGCLVGVSRRTSDRIWSDASRSKDFDMWQLHVTCHFLVDGRSKRPFEFCAFVSLPKPPINRSFFEKMSDLSGDFKNDNLSREVDIIGSLESTDSVDSTDRIADLAEQAGKTPGNLLRISDIATLRGRPALTGYVGERVQQLRQILELCLTILPDCSFMDELSGSPVLSESSDSDQRHLGLSDGRYGEVDRARGRPVYTVEYFITAVNPEYLESLRVEFLIPDEIELIVLSPDDLSSRPPLDHVTLSAKFFWAGLRLPSTYFRDRCFGDLTLYYLHGYQGTIIAGNPDSDMNYKHLWFYATGKWLFGRNDYSQEMIEKLWEKTDPGRNQNLLLANESLAKYNWFGLSSTSKFSHDQSRPHRSEEETMTVVVPILDPTVHYSVRTVFNGSSSREWGPRITANVLDKVIRQLYPARGLWIIVDPPAAKPGWIRDEQPGSTDPPTRVRRDDQRSRDPLESVTWAEPIKRKCSGHIRANENMIEKLVEVVSLALSGNAATRSHSIRMDDKVARLVADVKKWKGVEKVATKRRCFPPLSIRLESKRETHVGDGDGAVVSDGEEGEVVGDVRVVEETWWWLKSWKPLLSRGHLSARTPFLFLAVCGSQEQCSLPEQTRLGGPAWNPVSSPNGPWTLERMLFAGADQVEWTCSGASYEQTKSGGPAQVPPVGGNPISSPGRPWTPGTMWSALAN</sequence>
<comment type="caution">
    <text evidence="3">The sequence shown here is derived from an EMBL/GenBank/DDBJ whole genome shotgun (WGS) entry which is preliminary data.</text>
</comment>
<evidence type="ECO:0000313" key="4">
    <source>
        <dbReference type="Proteomes" id="UP001187192"/>
    </source>
</evidence>
<feature type="region of interest" description="Disordered" evidence="1">
    <location>
        <begin position="755"/>
        <end position="785"/>
    </location>
</feature>
<keyword evidence="2" id="KW-1133">Transmembrane helix</keyword>
<evidence type="ECO:0000313" key="3">
    <source>
        <dbReference type="EMBL" id="GMN60234.1"/>
    </source>
</evidence>
<reference evidence="3" key="1">
    <citation type="submission" date="2023-07" db="EMBL/GenBank/DDBJ databases">
        <title>draft genome sequence of fig (Ficus carica).</title>
        <authorList>
            <person name="Takahashi T."/>
            <person name="Nishimura K."/>
        </authorList>
    </citation>
    <scope>NUCLEOTIDE SEQUENCE</scope>
</reference>
<feature type="compositionally biased region" description="Basic and acidic residues" evidence="1">
    <location>
        <begin position="548"/>
        <end position="561"/>
    </location>
</feature>
<name>A0AA88DRL3_FICCA</name>
<evidence type="ECO:0000256" key="1">
    <source>
        <dbReference type="SAM" id="MobiDB-lite"/>
    </source>
</evidence>
<protein>
    <submittedName>
        <fullName evidence="3">Uncharacterized protein</fullName>
    </submittedName>
</protein>
<evidence type="ECO:0000256" key="2">
    <source>
        <dbReference type="SAM" id="Phobius"/>
    </source>
</evidence>
<dbReference type="Proteomes" id="UP001187192">
    <property type="component" value="Unassembled WGS sequence"/>
</dbReference>
<dbReference type="AlphaFoldDB" id="A0AA88DRL3"/>
<keyword evidence="2" id="KW-0812">Transmembrane</keyword>
<gene>
    <name evidence="3" type="ORF">TIFTF001_029321</name>
</gene>